<proteinExistence type="predicted"/>
<dbReference type="OrthoDB" id="3553206at2759"/>
<gene>
    <name evidence="1" type="ORF">Bfra_000750</name>
</gene>
<protein>
    <submittedName>
        <fullName evidence="1">Uncharacterized protein</fullName>
    </submittedName>
</protein>
<evidence type="ECO:0000313" key="2">
    <source>
        <dbReference type="Proteomes" id="UP000531561"/>
    </source>
</evidence>
<dbReference type="Proteomes" id="UP000531561">
    <property type="component" value="Unassembled WGS sequence"/>
</dbReference>
<dbReference type="GeneID" id="59254886"/>
<reference evidence="1 2" key="1">
    <citation type="journal article" date="2020" name="Phytopathology">
        <title>A high-quality genome resource of Botrytis fragariae, a new and rapidly spreading fungal pathogen causing strawberry gray mold in the U.S.A.</title>
        <authorList>
            <person name="Wu Y."/>
            <person name="Saski C.A."/>
            <person name="Schnabel G."/>
            <person name="Xiao S."/>
            <person name="Hu M."/>
        </authorList>
    </citation>
    <scope>NUCLEOTIDE SEQUENCE [LARGE SCALE GENOMIC DNA]</scope>
    <source>
        <strain evidence="1 2">BVB16</strain>
    </source>
</reference>
<dbReference type="EMBL" id="JABFCT010000002">
    <property type="protein sequence ID" value="KAF5878583.1"/>
    <property type="molecule type" value="Genomic_DNA"/>
</dbReference>
<organism evidence="1 2">
    <name type="scientific">Botrytis fragariae</name>
    <dbReference type="NCBI Taxonomy" id="1964551"/>
    <lineage>
        <taxon>Eukaryota</taxon>
        <taxon>Fungi</taxon>
        <taxon>Dikarya</taxon>
        <taxon>Ascomycota</taxon>
        <taxon>Pezizomycotina</taxon>
        <taxon>Leotiomycetes</taxon>
        <taxon>Helotiales</taxon>
        <taxon>Sclerotiniaceae</taxon>
        <taxon>Botrytis</taxon>
    </lineage>
</organism>
<comment type="caution">
    <text evidence="1">The sequence shown here is derived from an EMBL/GenBank/DDBJ whole genome shotgun (WGS) entry which is preliminary data.</text>
</comment>
<sequence>MNIQNYRGSQEWNKLDASDYIQLPDTPKYMSGMSLQRAAQRCQTRMVELIRIHNERAGAHNRALQSQQQNDVCALEEEEEGSVAEKAEWTSTIVAVKAKHARDAKEQLQSRNGVVGEKINRIAVHCPGNPHEGIDQGNNYGGTLHIPDSENTADAVSSASKSQHTIFQNLISLDILLSLELASVACSQQNLSPCQ</sequence>
<name>A0A8H6ENE8_9HELO</name>
<evidence type="ECO:0000313" key="1">
    <source>
        <dbReference type="EMBL" id="KAF5878583.1"/>
    </source>
</evidence>
<keyword evidence="2" id="KW-1185">Reference proteome</keyword>
<dbReference type="RefSeq" id="XP_037197527.1">
    <property type="nucleotide sequence ID" value="XM_037331194.1"/>
</dbReference>
<accession>A0A8H6ENE8</accession>
<dbReference type="AlphaFoldDB" id="A0A8H6ENE8"/>